<name>A0ACC0LBC3_RHOML</name>
<evidence type="ECO:0000313" key="1">
    <source>
        <dbReference type="EMBL" id="KAI8525862.1"/>
    </source>
</evidence>
<accession>A0ACC0LBC3</accession>
<proteinExistence type="predicted"/>
<organism evidence="1 2">
    <name type="scientific">Rhododendron molle</name>
    <name type="common">Chinese azalea</name>
    <name type="synonym">Azalea mollis</name>
    <dbReference type="NCBI Taxonomy" id="49168"/>
    <lineage>
        <taxon>Eukaryota</taxon>
        <taxon>Viridiplantae</taxon>
        <taxon>Streptophyta</taxon>
        <taxon>Embryophyta</taxon>
        <taxon>Tracheophyta</taxon>
        <taxon>Spermatophyta</taxon>
        <taxon>Magnoliopsida</taxon>
        <taxon>eudicotyledons</taxon>
        <taxon>Gunneridae</taxon>
        <taxon>Pentapetalae</taxon>
        <taxon>asterids</taxon>
        <taxon>Ericales</taxon>
        <taxon>Ericaceae</taxon>
        <taxon>Ericoideae</taxon>
        <taxon>Rhodoreae</taxon>
        <taxon>Rhododendron</taxon>
    </lineage>
</organism>
<evidence type="ECO:0000313" key="2">
    <source>
        <dbReference type="Proteomes" id="UP001062846"/>
    </source>
</evidence>
<gene>
    <name evidence="1" type="ORF">RHMOL_Rhmol13G0263900</name>
</gene>
<dbReference type="EMBL" id="CM046400">
    <property type="protein sequence ID" value="KAI8525862.1"/>
    <property type="molecule type" value="Genomic_DNA"/>
</dbReference>
<comment type="caution">
    <text evidence="1">The sequence shown here is derived from an EMBL/GenBank/DDBJ whole genome shotgun (WGS) entry which is preliminary data.</text>
</comment>
<dbReference type="Proteomes" id="UP001062846">
    <property type="component" value="Chromosome 13"/>
</dbReference>
<sequence length="69" mass="7894">MRNANGAEPTLDQRALYPVNARSTSKRSQRTQKRLPSDQRPLQPHHHSHHRTHPPPGLLIRGKSGKNEF</sequence>
<protein>
    <submittedName>
        <fullName evidence="1">Uncharacterized protein</fullName>
    </submittedName>
</protein>
<keyword evidence="2" id="KW-1185">Reference proteome</keyword>
<reference evidence="1" key="1">
    <citation type="submission" date="2022-02" db="EMBL/GenBank/DDBJ databases">
        <title>Plant Genome Project.</title>
        <authorList>
            <person name="Zhang R.-G."/>
        </authorList>
    </citation>
    <scope>NUCLEOTIDE SEQUENCE</scope>
    <source>
        <strain evidence="1">AT1</strain>
    </source>
</reference>